<evidence type="ECO:0000313" key="5">
    <source>
        <dbReference type="Proteomes" id="UP000006039"/>
    </source>
</evidence>
<reference evidence="4" key="5">
    <citation type="submission" date="2018-04" db="UniProtKB">
        <authorList>
            <consortium name="EnsemblFungi"/>
        </authorList>
    </citation>
    <scope>IDENTIFICATION</scope>
    <source>
        <strain evidence="4">R3-111a-1</strain>
    </source>
</reference>
<keyword evidence="2" id="KW-0812">Transmembrane</keyword>
<dbReference type="InterPro" id="IPR029058">
    <property type="entry name" value="AB_hydrolase_fold"/>
</dbReference>
<reference evidence="3" key="3">
    <citation type="submission" date="2010-09" db="EMBL/GenBank/DDBJ databases">
        <title>Annotation of Gaeumannomyces graminis var. tritici R3-111a-1.</title>
        <authorList>
            <consortium name="The Broad Institute Genome Sequencing Platform"/>
            <person name="Ma L.-J."/>
            <person name="Dead R."/>
            <person name="Young S.K."/>
            <person name="Zeng Q."/>
            <person name="Gargeya S."/>
            <person name="Fitzgerald M."/>
            <person name="Haas B."/>
            <person name="Abouelleil A."/>
            <person name="Alvarado L."/>
            <person name="Arachchi H.M."/>
            <person name="Berlin A."/>
            <person name="Brown A."/>
            <person name="Chapman S.B."/>
            <person name="Chen Z."/>
            <person name="Dunbar C."/>
            <person name="Freedman E."/>
            <person name="Gearin G."/>
            <person name="Gellesch M."/>
            <person name="Goldberg J."/>
            <person name="Griggs A."/>
            <person name="Gujja S."/>
            <person name="Heiman D."/>
            <person name="Howarth C."/>
            <person name="Larson L."/>
            <person name="Lui A."/>
            <person name="MacDonald P.J.P."/>
            <person name="Mehta T."/>
            <person name="Montmayeur A."/>
            <person name="Murphy C."/>
            <person name="Neiman D."/>
            <person name="Pearson M."/>
            <person name="Priest M."/>
            <person name="Roberts A."/>
            <person name="Saif S."/>
            <person name="Shea T."/>
            <person name="Shenoy N."/>
            <person name="Sisk P."/>
            <person name="Stolte C."/>
            <person name="Sykes S."/>
            <person name="Yandava C."/>
            <person name="Wortman J."/>
            <person name="Nusbaum C."/>
            <person name="Birren B."/>
        </authorList>
    </citation>
    <scope>NUCLEOTIDE SEQUENCE</scope>
    <source>
        <strain evidence="3">R3-111a-1</strain>
    </source>
</reference>
<evidence type="ECO:0000313" key="4">
    <source>
        <dbReference type="EnsemblFungi" id="EJT71677"/>
    </source>
</evidence>
<reference evidence="5" key="1">
    <citation type="submission" date="2010-07" db="EMBL/GenBank/DDBJ databases">
        <title>The genome sequence of Gaeumannomyces graminis var. tritici strain R3-111a-1.</title>
        <authorList>
            <consortium name="The Broad Institute Genome Sequencing Platform"/>
            <person name="Ma L.-J."/>
            <person name="Dead R."/>
            <person name="Young S."/>
            <person name="Zeng Q."/>
            <person name="Koehrsen M."/>
            <person name="Alvarado L."/>
            <person name="Berlin A."/>
            <person name="Chapman S.B."/>
            <person name="Chen Z."/>
            <person name="Freedman E."/>
            <person name="Gellesch M."/>
            <person name="Goldberg J."/>
            <person name="Griggs A."/>
            <person name="Gujja S."/>
            <person name="Heilman E.R."/>
            <person name="Heiman D."/>
            <person name="Hepburn T."/>
            <person name="Howarth C."/>
            <person name="Jen D."/>
            <person name="Larson L."/>
            <person name="Mehta T."/>
            <person name="Neiman D."/>
            <person name="Pearson M."/>
            <person name="Roberts A."/>
            <person name="Saif S."/>
            <person name="Shea T."/>
            <person name="Shenoy N."/>
            <person name="Sisk P."/>
            <person name="Stolte C."/>
            <person name="Sykes S."/>
            <person name="Walk T."/>
            <person name="White J."/>
            <person name="Yandava C."/>
            <person name="Haas B."/>
            <person name="Nusbaum C."/>
            <person name="Birren B."/>
        </authorList>
    </citation>
    <scope>NUCLEOTIDE SEQUENCE [LARGE SCALE GENOMIC DNA]</scope>
    <source>
        <strain evidence="5">R3-111a-1</strain>
    </source>
</reference>
<keyword evidence="2" id="KW-1133">Transmembrane helix</keyword>
<reference evidence="3" key="2">
    <citation type="submission" date="2010-07" db="EMBL/GenBank/DDBJ databases">
        <authorList>
            <consortium name="The Broad Institute Genome Sequencing Platform"/>
            <consortium name="Broad Institute Genome Sequencing Center for Infectious Disease"/>
            <person name="Ma L.-J."/>
            <person name="Dead R."/>
            <person name="Young S."/>
            <person name="Zeng Q."/>
            <person name="Koehrsen M."/>
            <person name="Alvarado L."/>
            <person name="Berlin A."/>
            <person name="Chapman S.B."/>
            <person name="Chen Z."/>
            <person name="Freedman E."/>
            <person name="Gellesch M."/>
            <person name="Goldberg J."/>
            <person name="Griggs A."/>
            <person name="Gujja S."/>
            <person name="Heilman E.R."/>
            <person name="Heiman D."/>
            <person name="Hepburn T."/>
            <person name="Howarth C."/>
            <person name="Jen D."/>
            <person name="Larson L."/>
            <person name="Mehta T."/>
            <person name="Neiman D."/>
            <person name="Pearson M."/>
            <person name="Roberts A."/>
            <person name="Saif S."/>
            <person name="Shea T."/>
            <person name="Shenoy N."/>
            <person name="Sisk P."/>
            <person name="Stolte C."/>
            <person name="Sykes S."/>
            <person name="Walk T."/>
            <person name="White J."/>
            <person name="Yandava C."/>
            <person name="Haas B."/>
            <person name="Nusbaum C."/>
            <person name="Birren B."/>
        </authorList>
    </citation>
    <scope>NUCLEOTIDE SEQUENCE</scope>
    <source>
        <strain evidence="3">R3-111a-1</strain>
    </source>
</reference>
<keyword evidence="2" id="KW-0472">Membrane</keyword>
<evidence type="ECO:0000256" key="2">
    <source>
        <dbReference type="SAM" id="Phobius"/>
    </source>
</evidence>
<dbReference type="PANTHER" id="PTHR37471:SF1">
    <property type="entry name" value="AB HYDROLASE-1 DOMAIN-CONTAINING PROTEIN"/>
    <property type="match status" value="1"/>
</dbReference>
<proteinExistence type="predicted"/>
<reference evidence="4" key="4">
    <citation type="journal article" date="2015" name="G3 (Bethesda)">
        <title>Genome sequences of three phytopathogenic species of the Magnaporthaceae family of fungi.</title>
        <authorList>
            <person name="Okagaki L.H."/>
            <person name="Nunes C.C."/>
            <person name="Sailsbery J."/>
            <person name="Clay B."/>
            <person name="Brown D."/>
            <person name="John T."/>
            <person name="Oh Y."/>
            <person name="Young N."/>
            <person name="Fitzgerald M."/>
            <person name="Haas B.J."/>
            <person name="Zeng Q."/>
            <person name="Young S."/>
            <person name="Adiconis X."/>
            <person name="Fan L."/>
            <person name="Levin J.Z."/>
            <person name="Mitchell T.K."/>
            <person name="Okubara P.A."/>
            <person name="Farman M.L."/>
            <person name="Kohn L.M."/>
            <person name="Birren B."/>
            <person name="Ma L.-J."/>
            <person name="Dean R.A."/>
        </authorList>
    </citation>
    <scope>NUCLEOTIDE SEQUENCE</scope>
    <source>
        <strain evidence="4">R3-111a-1</strain>
    </source>
</reference>
<dbReference type="PANTHER" id="PTHR37471">
    <property type="entry name" value="UNNAMED PRODUCT"/>
    <property type="match status" value="1"/>
</dbReference>
<keyword evidence="5" id="KW-1185">Reference proteome</keyword>
<gene>
    <name evidence="4" type="primary">20351389</name>
    <name evidence="3" type="ORF">GGTG_10931</name>
</gene>
<dbReference type="VEuPathDB" id="FungiDB:GGTG_10931"/>
<accession>J3PBR0</accession>
<feature type="region of interest" description="Disordered" evidence="1">
    <location>
        <begin position="570"/>
        <end position="615"/>
    </location>
</feature>
<name>J3PBR0_GAET3</name>
<evidence type="ECO:0000313" key="3">
    <source>
        <dbReference type="EMBL" id="EJT71677.1"/>
    </source>
</evidence>
<dbReference type="eggNOG" id="ENOG502QW6Q">
    <property type="taxonomic scope" value="Eukaryota"/>
</dbReference>
<dbReference type="GeneID" id="20351389"/>
<dbReference type="HOGENOM" id="CLU_027502_2_0_1"/>
<dbReference type="EMBL" id="GL385400">
    <property type="protein sequence ID" value="EJT71677.1"/>
    <property type="molecule type" value="Genomic_DNA"/>
</dbReference>
<dbReference type="STRING" id="644352.J3PBR0"/>
<dbReference type="EnsemblFungi" id="EJT71677">
    <property type="protein sequence ID" value="EJT71677"/>
    <property type="gene ID" value="GGTG_10931"/>
</dbReference>
<dbReference type="Proteomes" id="UP000006039">
    <property type="component" value="Unassembled WGS sequence"/>
</dbReference>
<dbReference type="RefSeq" id="XP_009227074.1">
    <property type="nucleotide sequence ID" value="XM_009228810.1"/>
</dbReference>
<evidence type="ECO:0000256" key="1">
    <source>
        <dbReference type="SAM" id="MobiDB-lite"/>
    </source>
</evidence>
<evidence type="ECO:0008006" key="6">
    <source>
        <dbReference type="Google" id="ProtNLM"/>
    </source>
</evidence>
<dbReference type="Gene3D" id="3.40.50.1820">
    <property type="entry name" value="alpha/beta hydrolase"/>
    <property type="match status" value="1"/>
</dbReference>
<protein>
    <recommendedName>
        <fullName evidence="6">AB hydrolase-1 domain-containing protein</fullName>
    </recommendedName>
</protein>
<feature type="transmembrane region" description="Helical" evidence="2">
    <location>
        <begin position="57"/>
        <end position="79"/>
    </location>
</feature>
<feature type="transmembrane region" description="Helical" evidence="2">
    <location>
        <begin position="216"/>
        <end position="238"/>
    </location>
</feature>
<dbReference type="SUPFAM" id="SSF53474">
    <property type="entry name" value="alpha/beta-Hydrolases"/>
    <property type="match status" value="1"/>
</dbReference>
<sequence>MIGDSLAEFAFTRIAIFLLHYSIPVGLALLVALQCTTGVVSWWLWPGTGPGPSSFARVLAATIAAVVAFDSAFALVVYLPYRRRAERLVASYPPPMSPLQRRKLFDTCFENVPDCETYLRGWFLGAEIRDIRRDNVHEFLAWAFFDRDSSAVSATVESGLLLDQDEEAELQGYLDEIDGRLRAAASSDGVGLLPGHGPVRSLRLSVDEVHMRFRSFIWYLIVMAVDIFTHLTLTSMGFKYHAPPMAGALHVLPPRPQLWLPKALVPRGPSPSASMAYWHRPHMSQTRKPVLFIHGIGIGLLPYMKFMFEVAARDTNASDDGQVGIIALEILPISMRYAGAPLDKETFLKSVSDILGHHGWTTRDVADAGNADGDGNDDDGFVLVSHSYGSVLTTHILRDMELGAQVSAAVLIDPVSLLLHMPEVAFNFTRRLPRRANEWQLWFFASMDPSTALTLARYFFWQHNAIWKEELLWRAWRGGRADAAEDTYAHAHAAAAPTANNAKLQQQNPPRTGWATDYSCGPVARGVDITGPVGAAPPARVRKRKVAVSLAGWDIILDARRVAEYLLRDGGKGRPTTSGHSEIRAGRAGSRDGPVAPSGLLPPAATGEEGDGTGGYTTRSGIEMLYFPTLDHAQVFDKDAERRRVVHVVRRYCRD</sequence>
<dbReference type="AlphaFoldDB" id="J3PBR0"/>
<dbReference type="OrthoDB" id="6431331at2759"/>
<organism evidence="3">
    <name type="scientific">Gaeumannomyces tritici (strain R3-111a-1)</name>
    <name type="common">Wheat and barley take-all root rot fungus</name>
    <name type="synonym">Gaeumannomyces graminis var. tritici</name>
    <dbReference type="NCBI Taxonomy" id="644352"/>
    <lineage>
        <taxon>Eukaryota</taxon>
        <taxon>Fungi</taxon>
        <taxon>Dikarya</taxon>
        <taxon>Ascomycota</taxon>
        <taxon>Pezizomycotina</taxon>
        <taxon>Sordariomycetes</taxon>
        <taxon>Sordariomycetidae</taxon>
        <taxon>Magnaporthales</taxon>
        <taxon>Magnaporthaceae</taxon>
        <taxon>Gaeumannomyces</taxon>
    </lineage>
</organism>
<feature type="transmembrane region" description="Helical" evidence="2">
    <location>
        <begin position="21"/>
        <end position="45"/>
    </location>
</feature>